<dbReference type="InterPro" id="IPR006336">
    <property type="entry name" value="GCS2"/>
</dbReference>
<sequence>MGERVAAAELAFDGRDRERFRSRLTACQDVFERMLAQDLFEKNRKLCGIELEIHLIDGQGRPSMVNRQVLERIASPDFQTEMGLFNLEMNIAPHKIVGTMFSELREEMDTALHYADRVAGGYGAGVALIGVLPTLDGAHLVRENFTDEDRYVMLNDQIAVLRGEDFQLRIEGEGEELDAAFPTIMPEACCTSVQFHLQVTPDGFARAWNAAQAIAGPQVALGANSPFLLGKKLWHETRIALFEQATDFRTVELAAQGVRPRVWFGERWVRGPAELFRENIKYFTSLLPRVGGEDSEAVLAAGGIPHLPELRLHNGTVYRWNRPVYDVARGKPHLRVENRVLPAGPTVVDVLANAAFFYGLVRALADEESPVWRRLAFSEARENLHRAARDGIGAEMAWPGLGTVPAGRLVTEVLLPLAAQGLDAWRIDPRERDLYLGIIEGRARSGRNGAVWQIEQVDYLEQKTGMSRPDAIAAMTRRYARLGRAGAPVHTWPVGGV</sequence>
<dbReference type="PANTHER" id="PTHR36510:SF3">
    <property type="entry name" value="CONSERVED PROTEIN"/>
    <property type="match status" value="1"/>
</dbReference>
<comment type="caution">
    <text evidence="2">The sequence shown here is derived from an EMBL/GenBank/DDBJ whole genome shotgun (WGS) entry which is preliminary data.</text>
</comment>
<dbReference type="InterPro" id="IPR016602">
    <property type="entry name" value="UCP012666"/>
</dbReference>
<gene>
    <name evidence="2" type="ORF">KDK95_33100</name>
</gene>
<evidence type="ECO:0000313" key="2">
    <source>
        <dbReference type="EMBL" id="MBR7831191.1"/>
    </source>
</evidence>
<dbReference type="GO" id="GO:0016879">
    <property type="term" value="F:ligase activity, forming carbon-nitrogen bonds"/>
    <property type="evidence" value="ECO:0007669"/>
    <property type="project" value="TreeGrafter"/>
</dbReference>
<protein>
    <submittedName>
        <fullName evidence="2">Glutamate--cysteine ligase</fullName>
    </submittedName>
</protein>
<keyword evidence="2" id="KW-0436">Ligase</keyword>
<dbReference type="Gene3D" id="3.30.590.20">
    <property type="match status" value="1"/>
</dbReference>
<dbReference type="InterPro" id="IPR014746">
    <property type="entry name" value="Gln_synth/guanido_kin_cat_dom"/>
</dbReference>
<dbReference type="PIRSF" id="PIRSF012666">
    <property type="entry name" value="UCP012666"/>
    <property type="match status" value="1"/>
</dbReference>
<dbReference type="EMBL" id="JAGSOH010000195">
    <property type="protein sequence ID" value="MBR7831191.1"/>
    <property type="molecule type" value="Genomic_DNA"/>
</dbReference>
<name>A0A941IQ94_9ACTN</name>
<accession>A0A941IQ94</accession>
<organism evidence="2 3">
    <name type="scientific">Actinospica acidithermotolerans</name>
    <dbReference type="NCBI Taxonomy" id="2828514"/>
    <lineage>
        <taxon>Bacteria</taxon>
        <taxon>Bacillati</taxon>
        <taxon>Actinomycetota</taxon>
        <taxon>Actinomycetes</taxon>
        <taxon>Catenulisporales</taxon>
        <taxon>Actinospicaceae</taxon>
        <taxon>Actinospica</taxon>
    </lineage>
</organism>
<dbReference type="InterPro" id="IPR050141">
    <property type="entry name" value="GCL_type2/YbdK_subfam"/>
</dbReference>
<comment type="catalytic activity">
    <reaction evidence="1">
        <text>L-cysteine + L-glutamate + ATP = gamma-L-glutamyl-L-cysteine + ADP + phosphate + H(+)</text>
        <dbReference type="Rhea" id="RHEA:13285"/>
        <dbReference type="ChEBI" id="CHEBI:15378"/>
        <dbReference type="ChEBI" id="CHEBI:29985"/>
        <dbReference type="ChEBI" id="CHEBI:30616"/>
        <dbReference type="ChEBI" id="CHEBI:35235"/>
        <dbReference type="ChEBI" id="CHEBI:43474"/>
        <dbReference type="ChEBI" id="CHEBI:58173"/>
        <dbReference type="ChEBI" id="CHEBI:456216"/>
        <dbReference type="EC" id="6.3.2.2"/>
    </reaction>
</comment>
<dbReference type="PANTHER" id="PTHR36510">
    <property type="entry name" value="GLUTAMATE--CYSTEINE LIGASE 2-RELATED"/>
    <property type="match status" value="1"/>
</dbReference>
<proteinExistence type="predicted"/>
<evidence type="ECO:0000256" key="1">
    <source>
        <dbReference type="ARBA" id="ARBA00048819"/>
    </source>
</evidence>
<dbReference type="Proteomes" id="UP000676325">
    <property type="component" value="Unassembled WGS sequence"/>
</dbReference>
<dbReference type="SUPFAM" id="SSF55931">
    <property type="entry name" value="Glutamine synthetase/guanido kinase"/>
    <property type="match status" value="1"/>
</dbReference>
<dbReference type="Pfam" id="PF04107">
    <property type="entry name" value="GCS2"/>
    <property type="match status" value="1"/>
</dbReference>
<dbReference type="AlphaFoldDB" id="A0A941IQ94"/>
<dbReference type="RefSeq" id="WP_212522307.1">
    <property type="nucleotide sequence ID" value="NZ_JAGSOH010000195.1"/>
</dbReference>
<reference evidence="2" key="1">
    <citation type="submission" date="2021-04" db="EMBL/GenBank/DDBJ databases">
        <title>Genome based classification of Actinospica acidithermotolerans sp. nov., an actinobacterium isolated from an Indonesian hot spring.</title>
        <authorList>
            <person name="Kusuma A.B."/>
            <person name="Putra K.E."/>
            <person name="Nafisah S."/>
            <person name="Loh J."/>
            <person name="Nouioui I."/>
            <person name="Goodfellow M."/>
        </authorList>
    </citation>
    <scope>NUCLEOTIDE SEQUENCE</scope>
    <source>
        <strain evidence="2">MGRD01-02</strain>
    </source>
</reference>
<keyword evidence="3" id="KW-1185">Reference proteome</keyword>
<evidence type="ECO:0000313" key="3">
    <source>
        <dbReference type="Proteomes" id="UP000676325"/>
    </source>
</evidence>